<organism evidence="12 13">
    <name type="scientific">Fulvivirga imtechensis AK7</name>
    <dbReference type="NCBI Taxonomy" id="1237149"/>
    <lineage>
        <taxon>Bacteria</taxon>
        <taxon>Pseudomonadati</taxon>
        <taxon>Bacteroidota</taxon>
        <taxon>Cytophagia</taxon>
        <taxon>Cytophagales</taxon>
        <taxon>Fulvivirgaceae</taxon>
        <taxon>Fulvivirga</taxon>
    </lineage>
</organism>
<dbReference type="Pfam" id="PF07715">
    <property type="entry name" value="Plug"/>
    <property type="match status" value="1"/>
</dbReference>
<keyword evidence="7 8" id="KW-0998">Cell outer membrane</keyword>
<comment type="subcellular location">
    <subcellularLocation>
        <location evidence="1 8">Cell outer membrane</location>
        <topology evidence="1 8">Multi-pass membrane protein</topology>
    </subcellularLocation>
</comment>
<dbReference type="NCBIfam" id="TIGR04056">
    <property type="entry name" value="OMP_RagA_SusC"/>
    <property type="match status" value="1"/>
</dbReference>
<evidence type="ECO:0000313" key="12">
    <source>
        <dbReference type="EMBL" id="ELR69427.1"/>
    </source>
</evidence>
<keyword evidence="3 8" id="KW-1134">Transmembrane beta strand</keyword>
<evidence type="ECO:0000256" key="6">
    <source>
        <dbReference type="ARBA" id="ARBA00023136"/>
    </source>
</evidence>
<evidence type="ECO:0000256" key="1">
    <source>
        <dbReference type="ARBA" id="ARBA00004571"/>
    </source>
</evidence>
<dbReference type="PROSITE" id="PS52016">
    <property type="entry name" value="TONB_DEPENDENT_REC_3"/>
    <property type="match status" value="1"/>
</dbReference>
<dbReference type="Gene3D" id="2.170.130.10">
    <property type="entry name" value="TonB-dependent receptor, plug domain"/>
    <property type="match status" value="1"/>
</dbReference>
<dbReference type="Gene3D" id="2.40.170.20">
    <property type="entry name" value="TonB-dependent receptor, beta-barrel domain"/>
    <property type="match status" value="1"/>
</dbReference>
<evidence type="ECO:0000256" key="5">
    <source>
        <dbReference type="ARBA" id="ARBA00023077"/>
    </source>
</evidence>
<dbReference type="RefSeq" id="WP_009582113.1">
    <property type="nucleotide sequence ID" value="NZ_AMZN01000072.1"/>
</dbReference>
<proteinExistence type="inferred from homology"/>
<keyword evidence="6 8" id="KW-0472">Membrane</keyword>
<dbReference type="NCBIfam" id="TIGR04057">
    <property type="entry name" value="SusC_RagA_signa"/>
    <property type="match status" value="1"/>
</dbReference>
<dbReference type="eggNOG" id="COG1629">
    <property type="taxonomic scope" value="Bacteria"/>
</dbReference>
<dbReference type="Pfam" id="PF00593">
    <property type="entry name" value="TonB_dep_Rec_b-barrel"/>
    <property type="match status" value="1"/>
</dbReference>
<dbReference type="AlphaFoldDB" id="L8JPX0"/>
<dbReference type="InterPro" id="IPR039426">
    <property type="entry name" value="TonB-dep_rcpt-like"/>
</dbReference>
<dbReference type="STRING" id="1237149.C900_04959"/>
<keyword evidence="4 8" id="KW-0812">Transmembrane</keyword>
<dbReference type="Proteomes" id="UP000011135">
    <property type="component" value="Unassembled WGS sequence"/>
</dbReference>
<feature type="domain" description="TonB-dependent receptor-like beta-barrel" evidence="10">
    <location>
        <begin position="453"/>
        <end position="795"/>
    </location>
</feature>
<evidence type="ECO:0000256" key="4">
    <source>
        <dbReference type="ARBA" id="ARBA00022692"/>
    </source>
</evidence>
<keyword evidence="13" id="KW-1185">Reference proteome</keyword>
<dbReference type="InterPro" id="IPR012910">
    <property type="entry name" value="Plug_dom"/>
</dbReference>
<evidence type="ECO:0000259" key="11">
    <source>
        <dbReference type="Pfam" id="PF07715"/>
    </source>
</evidence>
<dbReference type="PATRIC" id="fig|1237149.3.peg.4427"/>
<dbReference type="Gene3D" id="2.60.40.1120">
    <property type="entry name" value="Carboxypeptidase-like, regulatory domain"/>
    <property type="match status" value="1"/>
</dbReference>
<comment type="similarity">
    <text evidence="8 9">Belongs to the TonB-dependent receptor family.</text>
</comment>
<dbReference type="SUPFAM" id="SSF56935">
    <property type="entry name" value="Porins"/>
    <property type="match status" value="1"/>
</dbReference>
<name>L8JPX0_9BACT</name>
<dbReference type="InterPro" id="IPR023997">
    <property type="entry name" value="TonB-dep_OMP_SusC/RagA_CS"/>
</dbReference>
<dbReference type="InterPro" id="IPR036942">
    <property type="entry name" value="Beta-barrel_TonB_sf"/>
</dbReference>
<evidence type="ECO:0000256" key="7">
    <source>
        <dbReference type="ARBA" id="ARBA00023237"/>
    </source>
</evidence>
<keyword evidence="5 9" id="KW-0798">TonB box</keyword>
<evidence type="ECO:0000313" key="13">
    <source>
        <dbReference type="Proteomes" id="UP000011135"/>
    </source>
</evidence>
<sequence length="1079" mass="118575">MRKFLLFSTILGFIITAGDLWAQERTISGKVTSVEDGTALPGVNVILKGTTTGTVTDIEGNYTLSVPSTGGTLVFSFIGLASEEIAIGSQSVIDIQMSEDVTQLSEVVVVGYGTTTKQSFVGTAKSVDASKIETKSFTNVAQAMAGEVAGVSVINTSGQPGNVSTVRIRGFGSVNGNRNPLYVVDGVPLTNDDDGVTGLNAINPADIASYTVLKDATATAIYGSRGANGVIVITTKGGRKDRSAIDVEYKRGVNMSYLPRYDVIESPEEYIALTWEGMKNRGASLGELNPVAYANDRLFTNGIPQSYNMWNVTNGAELIDPNTGKVRSDVTRKYNPEDWEDHGFQSAQRHEGNIRFSGGSDKSSHYISLGYLNDNGYIINSDFTRYSVRSNLNQNITKWLTATANIGYTVSDQNRNGQSNDSGSIFWFVDNLPPIYPLFLRDSEGNKIEDPYYGGYEYDYGIGRAFGALTNSIGDAHYDKINYKTNQLLGNIAFNIDFTDYLSFETRYGVQLESRNYTNMGSPFYGSSATSGGSLYRELRDDLTQNFLQMLRFNKTFGASSIDALVAHESNGWERKYNIASKRKAVHPSIDDFNNYVIVTGQPVGYTLGVALESYFGQLNYNYDGRYFLSGSVRRDGSSRFVNDKWGTFGSVGAAWVLSEESFLKQVSVIDFLKLKASYGIMGEQAGVGYYPGYNTFDIGNLNDNISLTPRDNGNPDLTWETSKMFQAGLEFELLAGKIEGSIDYYQKNTDNLLFDRRVGPSQGIAIVTVNDGVLLNKGLEYDLTGHIINNGSLTLDLGINGEIISNEIKTMPIEPATGEPKLIDTSNSPYGMAEGHSIFDFYMIEWAGVDPSDGVGMWYQYYNDINNNGEVDSDEGILDMEQYVGSLDENTELNLKRTTTKTYANATNKFVGKSAIPKLRGGFRLAASYKGISLTAQFLYSIGGYAYDNAYAQLMNNPTAGNNNWHKDIYSRWQKPGDVTDVPRLSEGFDTNVASRSTRFLTKSDYLALNNVKIGYQLPDRIVNKLFMTGLNVWLSGDNLMLKTHRNGFNPSTSETGSSSTYRYTPLTTLSVGVRASF</sequence>
<evidence type="ECO:0000256" key="3">
    <source>
        <dbReference type="ARBA" id="ARBA00022452"/>
    </source>
</evidence>
<dbReference type="InterPro" id="IPR000531">
    <property type="entry name" value="Beta-barrel_TonB"/>
</dbReference>
<keyword evidence="12" id="KW-0675">Receptor</keyword>
<evidence type="ECO:0000256" key="8">
    <source>
        <dbReference type="PROSITE-ProRule" id="PRU01360"/>
    </source>
</evidence>
<dbReference type="InterPro" id="IPR008969">
    <property type="entry name" value="CarboxyPept-like_regulatory"/>
</dbReference>
<dbReference type="SUPFAM" id="SSF49464">
    <property type="entry name" value="Carboxypeptidase regulatory domain-like"/>
    <property type="match status" value="1"/>
</dbReference>
<dbReference type="EMBL" id="AMZN01000072">
    <property type="protein sequence ID" value="ELR69427.1"/>
    <property type="molecule type" value="Genomic_DNA"/>
</dbReference>
<feature type="domain" description="TonB-dependent receptor plug" evidence="11">
    <location>
        <begin position="118"/>
        <end position="230"/>
    </location>
</feature>
<gene>
    <name evidence="12" type="ORF">C900_04959</name>
</gene>
<evidence type="ECO:0000256" key="9">
    <source>
        <dbReference type="RuleBase" id="RU003357"/>
    </source>
</evidence>
<dbReference type="Pfam" id="PF13715">
    <property type="entry name" value="CarbopepD_reg_2"/>
    <property type="match status" value="1"/>
</dbReference>
<reference evidence="12 13" key="1">
    <citation type="submission" date="2012-12" db="EMBL/GenBank/DDBJ databases">
        <title>Genome assembly of Fulvivirga imtechensis AK7.</title>
        <authorList>
            <person name="Nupur N."/>
            <person name="Khatri I."/>
            <person name="Kumar R."/>
            <person name="Subramanian S."/>
            <person name="Pinnaka A."/>
        </authorList>
    </citation>
    <scope>NUCLEOTIDE SEQUENCE [LARGE SCALE GENOMIC DNA]</scope>
    <source>
        <strain evidence="12 13">AK7</strain>
    </source>
</reference>
<dbReference type="GO" id="GO:0009279">
    <property type="term" value="C:cell outer membrane"/>
    <property type="evidence" value="ECO:0007669"/>
    <property type="project" value="UniProtKB-SubCell"/>
</dbReference>
<dbReference type="InterPro" id="IPR023996">
    <property type="entry name" value="TonB-dep_OMP_SusC/RagA"/>
</dbReference>
<dbReference type="OrthoDB" id="9768177at2"/>
<evidence type="ECO:0000259" key="10">
    <source>
        <dbReference type="Pfam" id="PF00593"/>
    </source>
</evidence>
<dbReference type="InterPro" id="IPR037066">
    <property type="entry name" value="Plug_dom_sf"/>
</dbReference>
<comment type="caution">
    <text evidence="12">The sequence shown here is derived from an EMBL/GenBank/DDBJ whole genome shotgun (WGS) entry which is preliminary data.</text>
</comment>
<protein>
    <submittedName>
        <fullName evidence="12">TonB-dependent receptor</fullName>
    </submittedName>
</protein>
<accession>L8JPX0</accession>
<keyword evidence="2 8" id="KW-0813">Transport</keyword>
<evidence type="ECO:0000256" key="2">
    <source>
        <dbReference type="ARBA" id="ARBA00022448"/>
    </source>
</evidence>